<evidence type="ECO:0000313" key="8">
    <source>
        <dbReference type="Proteomes" id="UP000694888"/>
    </source>
</evidence>
<dbReference type="GeneID" id="101856659"/>
<dbReference type="Pfam" id="PF14677">
    <property type="entry name" value="FANCI_S3"/>
    <property type="match status" value="1"/>
</dbReference>
<reference evidence="9" key="1">
    <citation type="submission" date="2025-08" db="UniProtKB">
        <authorList>
            <consortium name="RefSeq"/>
        </authorList>
    </citation>
    <scope>IDENTIFICATION</scope>
</reference>
<evidence type="ECO:0000259" key="7">
    <source>
        <dbReference type="Pfam" id="PF14680"/>
    </source>
</evidence>
<sequence length="1371" mass="152814">MDRDILRLVKGGKREEIKTFLDSKTTQDVTECITSFILKGASDPVPLVQCIVTASQSEEEQSIERCSEVYSSVIKLLQKNEINSKTAFSIVSTLLTNLEYLQPKCLSDLANSFVASVKNGSYNGGKVAELLPSILSLINDCEKLPHGEGDIKGTELKGHIINSLCSSRWAPSVTLHMAALFHDVPLTLEELKFVLEKILRLFGELDLADQPAVTFQLLLLSAKGHKRLVLEGIMKHFTAEDEKNRGRSITIDSEDLMSETTCLTTLRQIEGTVILHIMQAVKQNQELGSELIKYVKILQQSDPAKVISAFNLSLLLSISQLHQFEEQIFEFVKSSIMRCLRDEDRQHQSLWIRECFTVGPKADDLVLEAVEHSTFDWDHVVQGLVKLGFSLMDSFGPKLVFGAMPESVTTCNLTPTQRACQLGQRILLKTFKAHEVVRSEILDQVFTHIVMKPTAPVSHYLDLLSDTVFSAPQLLLESSNKIQEVFVKLVHLSLQSAQGLIQAIQPLLKLRPLLKDTLILVLRKAMFSRQLTARKIGAVGFLMILKNFRVLGGLPSSQVSQPIALSQVVDVHSQYNASSNEALCLEILGNLRRCFTQQADVRLGIYQGLYDVLHKNSQLQAPVLDMLLAQLKKYYEPNEKMCPPVRLEPCILTQGEQVYLVEPLGHLLKCVQQCARKAVHILAQSRHAGDDDSMDEDNDEDGGKQSLVQLQKILSSLTTRIIDAEMEDFELDKSADFSCTNGVGVKNNIYAILLLGMYEVLMEYACETGNFSAESCDNTVKLFSNLTKLSAVVKEKSAGGGKKGRSTTAPKVSNSLLSLDCVSNLLSAVVEDQTPDHAEGLTKLRDCKEFLPYLVSVALQKLGQVSSKGVCDGETQDKEKVLRKCCILGRLFYIHYTENQVAGGDDQREKRLTTQCLEALEVVIGIASSRGAPELLMALTYLEKEDVENKEHLVPAAARAEKIHKHVKKFQRLISTIFEENTENQNWKEASALLSILDHLTAHLPHHGPEFQQVYQWTLKVATDQNIEDASTCRQLVGSLLKYSKQTKNLPQLLRNVCQDIHSQMGDIDQDCTIDDSTHYAVTKANHCPTSGLLTIALNYLEAELDDIEWVIKRHKAQMLATTSSSVEDELGATQVESMDRSVCTRLGMLVNGFIELTHSAVKTKPCSQSLLKALTKLYNALSSLTKHYISLYSNKAGHLGSRFEKLVTLVGKQLTQPTYSMIIFVQMSENEPQETERKDKGKKKASTSAQAGMAKAMKQMKTIPNLIFAIEQLEKFLIQLSKKSKVDLMENFKQSTSRDFRIRSETVNTAVEQAVSSDSEDGDNGSDDEEGENNDEADSDGSDNDQENVRPENEQEDDEDDPPAKKKSKR</sequence>
<feature type="region of interest" description="Disordered" evidence="1">
    <location>
        <begin position="1304"/>
        <end position="1371"/>
    </location>
</feature>
<feature type="domain" description="FANCI solenoid 1" evidence="2">
    <location>
        <begin position="65"/>
        <end position="282"/>
    </location>
</feature>
<feature type="domain" description="FANCI helical" evidence="7">
    <location>
        <begin position="556"/>
        <end position="794"/>
    </location>
</feature>
<gene>
    <name evidence="9" type="primary">LOC101856659</name>
</gene>
<dbReference type="SUPFAM" id="SSF48371">
    <property type="entry name" value="ARM repeat"/>
    <property type="match status" value="2"/>
</dbReference>
<dbReference type="Pfam" id="PF14675">
    <property type="entry name" value="FANCI_S1"/>
    <property type="match status" value="1"/>
</dbReference>
<evidence type="ECO:0000259" key="3">
    <source>
        <dbReference type="Pfam" id="PF14676"/>
    </source>
</evidence>
<feature type="domain" description="FANCI solenoid 3" evidence="4">
    <location>
        <begin position="816"/>
        <end position="1037"/>
    </location>
</feature>
<feature type="domain" description="FANCI solenoid 2" evidence="3">
    <location>
        <begin position="380"/>
        <end position="542"/>
    </location>
</feature>
<dbReference type="Pfam" id="PF14676">
    <property type="entry name" value="FANCI_S2"/>
    <property type="match status" value="1"/>
</dbReference>
<dbReference type="RefSeq" id="XP_005098563.1">
    <property type="nucleotide sequence ID" value="XM_005098506.3"/>
</dbReference>
<dbReference type="InterPro" id="IPR029308">
    <property type="entry name" value="FANCI_S1"/>
</dbReference>
<dbReference type="InterPro" id="IPR026171">
    <property type="entry name" value="FANCI"/>
</dbReference>
<dbReference type="PANTHER" id="PTHR21818:SF0">
    <property type="entry name" value="FANCONI ANEMIA GROUP I PROTEIN"/>
    <property type="match status" value="1"/>
</dbReference>
<keyword evidence="8" id="KW-1185">Reference proteome</keyword>
<evidence type="ECO:0000313" key="9">
    <source>
        <dbReference type="RefSeq" id="XP_005098563.1"/>
    </source>
</evidence>
<dbReference type="Pfam" id="PF14679">
    <property type="entry name" value="FANCI_HD1"/>
    <property type="match status" value="1"/>
</dbReference>
<dbReference type="InterPro" id="IPR029310">
    <property type="entry name" value="FANCI_HD1"/>
</dbReference>
<evidence type="ECO:0000259" key="2">
    <source>
        <dbReference type="Pfam" id="PF14675"/>
    </source>
</evidence>
<organism evidence="8 9">
    <name type="scientific">Aplysia californica</name>
    <name type="common">California sea hare</name>
    <dbReference type="NCBI Taxonomy" id="6500"/>
    <lineage>
        <taxon>Eukaryota</taxon>
        <taxon>Metazoa</taxon>
        <taxon>Spiralia</taxon>
        <taxon>Lophotrochozoa</taxon>
        <taxon>Mollusca</taxon>
        <taxon>Gastropoda</taxon>
        <taxon>Heterobranchia</taxon>
        <taxon>Euthyneura</taxon>
        <taxon>Tectipleura</taxon>
        <taxon>Aplysiida</taxon>
        <taxon>Aplysioidea</taxon>
        <taxon>Aplysiidae</taxon>
        <taxon>Aplysia</taxon>
    </lineage>
</organism>
<evidence type="ECO:0000256" key="1">
    <source>
        <dbReference type="SAM" id="MobiDB-lite"/>
    </source>
</evidence>
<dbReference type="InterPro" id="IPR029314">
    <property type="entry name" value="FANCI_S4"/>
</dbReference>
<dbReference type="PANTHER" id="PTHR21818">
    <property type="entry name" value="BC025462 PROTEIN"/>
    <property type="match status" value="1"/>
</dbReference>
<feature type="compositionally biased region" description="Acidic residues" evidence="1">
    <location>
        <begin position="1319"/>
        <end position="1347"/>
    </location>
</feature>
<evidence type="ECO:0000259" key="6">
    <source>
        <dbReference type="Pfam" id="PF14679"/>
    </source>
</evidence>
<accession>A0ABM0JPL1</accession>
<evidence type="ECO:0000259" key="4">
    <source>
        <dbReference type="Pfam" id="PF14677"/>
    </source>
</evidence>
<feature type="domain" description="FANCI solenoid 4" evidence="5">
    <location>
        <begin position="1053"/>
        <end position="1309"/>
    </location>
</feature>
<feature type="compositionally biased region" description="Polar residues" evidence="1">
    <location>
        <begin position="1306"/>
        <end position="1316"/>
    </location>
</feature>
<name>A0ABM0JPL1_APLCA</name>
<dbReference type="InterPro" id="IPR029313">
    <property type="entry name" value="FANCI_S3"/>
</dbReference>
<dbReference type="Proteomes" id="UP000694888">
    <property type="component" value="Unplaced"/>
</dbReference>
<evidence type="ECO:0000259" key="5">
    <source>
        <dbReference type="Pfam" id="PF14678"/>
    </source>
</evidence>
<dbReference type="InterPro" id="IPR029312">
    <property type="entry name" value="FANCI_HD2"/>
</dbReference>
<dbReference type="Pfam" id="PF14678">
    <property type="entry name" value="FANCI_S4"/>
    <property type="match status" value="1"/>
</dbReference>
<feature type="region of interest" description="Disordered" evidence="1">
    <location>
        <begin position="1231"/>
        <end position="1257"/>
    </location>
</feature>
<dbReference type="InterPro" id="IPR029315">
    <property type="entry name" value="FANCI_S2"/>
</dbReference>
<feature type="domain" description="FANCI helical" evidence="6">
    <location>
        <begin position="286"/>
        <end position="371"/>
    </location>
</feature>
<dbReference type="InterPro" id="IPR016024">
    <property type="entry name" value="ARM-type_fold"/>
</dbReference>
<protein>
    <submittedName>
        <fullName evidence="9">Fanconi anemia group I protein</fullName>
    </submittedName>
</protein>
<dbReference type="Pfam" id="PF14680">
    <property type="entry name" value="FANCI_HD2"/>
    <property type="match status" value="1"/>
</dbReference>
<proteinExistence type="predicted"/>